<proteinExistence type="predicted"/>
<evidence type="ECO:0000313" key="1">
    <source>
        <dbReference type="EMBL" id="KAI0058405.1"/>
    </source>
</evidence>
<reference evidence="1" key="1">
    <citation type="submission" date="2021-03" db="EMBL/GenBank/DDBJ databases">
        <authorList>
            <consortium name="DOE Joint Genome Institute"/>
            <person name="Ahrendt S."/>
            <person name="Looney B.P."/>
            <person name="Miyauchi S."/>
            <person name="Morin E."/>
            <person name="Drula E."/>
            <person name="Courty P.E."/>
            <person name="Chicoki N."/>
            <person name="Fauchery L."/>
            <person name="Kohler A."/>
            <person name="Kuo A."/>
            <person name="Labutti K."/>
            <person name="Pangilinan J."/>
            <person name="Lipzen A."/>
            <person name="Riley R."/>
            <person name="Andreopoulos W."/>
            <person name="He G."/>
            <person name="Johnson J."/>
            <person name="Barry K.W."/>
            <person name="Grigoriev I.V."/>
            <person name="Nagy L."/>
            <person name="Hibbett D."/>
            <person name="Henrissat B."/>
            <person name="Matheny P.B."/>
            <person name="Labbe J."/>
            <person name="Martin F."/>
        </authorList>
    </citation>
    <scope>NUCLEOTIDE SEQUENCE</scope>
    <source>
        <strain evidence="1">HHB10654</strain>
    </source>
</reference>
<gene>
    <name evidence="1" type="ORF">BV25DRAFT_1919295</name>
</gene>
<reference evidence="1" key="2">
    <citation type="journal article" date="2022" name="New Phytol.">
        <title>Evolutionary transition to the ectomycorrhizal habit in the genomes of a hyperdiverse lineage of mushroom-forming fungi.</title>
        <authorList>
            <person name="Looney B."/>
            <person name="Miyauchi S."/>
            <person name="Morin E."/>
            <person name="Drula E."/>
            <person name="Courty P.E."/>
            <person name="Kohler A."/>
            <person name="Kuo A."/>
            <person name="LaButti K."/>
            <person name="Pangilinan J."/>
            <person name="Lipzen A."/>
            <person name="Riley R."/>
            <person name="Andreopoulos W."/>
            <person name="He G."/>
            <person name="Johnson J."/>
            <person name="Nolan M."/>
            <person name="Tritt A."/>
            <person name="Barry K.W."/>
            <person name="Grigoriev I.V."/>
            <person name="Nagy L.G."/>
            <person name="Hibbett D."/>
            <person name="Henrissat B."/>
            <person name="Matheny P.B."/>
            <person name="Labbe J."/>
            <person name="Martin F.M."/>
        </authorList>
    </citation>
    <scope>NUCLEOTIDE SEQUENCE</scope>
    <source>
        <strain evidence="1">HHB10654</strain>
    </source>
</reference>
<protein>
    <submittedName>
        <fullName evidence="1">Aldo/keto reductase</fullName>
    </submittedName>
</protein>
<accession>A0ACB8SQP6</accession>
<dbReference type="Proteomes" id="UP000814140">
    <property type="component" value="Unassembled WGS sequence"/>
</dbReference>
<organism evidence="1 2">
    <name type="scientific">Artomyces pyxidatus</name>
    <dbReference type="NCBI Taxonomy" id="48021"/>
    <lineage>
        <taxon>Eukaryota</taxon>
        <taxon>Fungi</taxon>
        <taxon>Dikarya</taxon>
        <taxon>Basidiomycota</taxon>
        <taxon>Agaricomycotina</taxon>
        <taxon>Agaricomycetes</taxon>
        <taxon>Russulales</taxon>
        <taxon>Auriscalpiaceae</taxon>
        <taxon>Artomyces</taxon>
    </lineage>
</organism>
<keyword evidence="2" id="KW-1185">Reference proteome</keyword>
<name>A0ACB8SQP6_9AGAM</name>
<evidence type="ECO:0000313" key="2">
    <source>
        <dbReference type="Proteomes" id="UP000814140"/>
    </source>
</evidence>
<sequence>MAADIPAFTLNDGTKMPAVGMGCWMGGFGGGARVSAMVKKALEVGYRHFDTASGYGNEEQVGAALRESGIPREQLYVVTKLGGSGHHRVEEAFEESLAKLGIEYVDLYLMHWPQGDCDGRTLQPEDAPTFIDTWKDMEKLLGTGKVKSIGVSNFSIKTLTELLPHCKIVPAVNQVEAHPFLPQVELKNFCEDKGILITAYSPLGRPPSGQPPTVPTEGVPSLLSNSTVVGITEKYKVTPAQVLLSWGVQRGTPVIPKSENEERMRANITLLHLDETDMKVLDTEHTKPGLHRSLMSYHSTIGGQGSVFGWTYEQMGWNLAIGGVVP</sequence>
<comment type="caution">
    <text evidence="1">The sequence shown here is derived from an EMBL/GenBank/DDBJ whole genome shotgun (WGS) entry which is preliminary data.</text>
</comment>
<dbReference type="EMBL" id="MU277235">
    <property type="protein sequence ID" value="KAI0058405.1"/>
    <property type="molecule type" value="Genomic_DNA"/>
</dbReference>